<dbReference type="Gene3D" id="3.30.700.10">
    <property type="entry name" value="Glycoprotein, Type 4 Pilin"/>
    <property type="match status" value="1"/>
</dbReference>
<dbReference type="Pfam" id="PF07963">
    <property type="entry name" value="N_methyl"/>
    <property type="match status" value="1"/>
</dbReference>
<evidence type="ECO:0008006" key="5">
    <source>
        <dbReference type="Google" id="ProtNLM"/>
    </source>
</evidence>
<organism evidence="3 4">
    <name type="scientific">Caldisalinibacter kiritimatiensis</name>
    <dbReference type="NCBI Taxonomy" id="1304284"/>
    <lineage>
        <taxon>Bacteria</taxon>
        <taxon>Bacillati</taxon>
        <taxon>Bacillota</taxon>
        <taxon>Tissierellia</taxon>
        <taxon>Tissierellales</taxon>
        <taxon>Thermohalobacteraceae</taxon>
        <taxon>Caldisalinibacter</taxon>
    </lineage>
</organism>
<dbReference type="RefSeq" id="WP_006314594.1">
    <property type="nucleotide sequence ID" value="NZ_ARZA01000204.1"/>
</dbReference>
<feature type="transmembrane region" description="Helical" evidence="2">
    <location>
        <begin position="15"/>
        <end position="35"/>
    </location>
</feature>
<dbReference type="EMBL" id="ARZA01000204">
    <property type="protein sequence ID" value="EOD00110.1"/>
    <property type="molecule type" value="Genomic_DNA"/>
</dbReference>
<accession>R1CCU1</accession>
<keyword evidence="2" id="KW-1133">Transmembrane helix</keyword>
<reference evidence="3 4" key="1">
    <citation type="journal article" date="2015" name="Geomicrobiol. J.">
        <title>Caldisalinibacter kiritimatiensis gen. nov., sp. nov., a moderately thermohalophilic thiosulfate-reducing bacterium from a hypersaline microbial mat.</title>
        <authorList>
            <person name="Ben Hania W."/>
            <person name="Joseph M."/>
            <person name="Fiebig A."/>
            <person name="Bunk B."/>
            <person name="Klenk H.-P."/>
            <person name="Fardeau M.-L."/>
            <person name="Spring S."/>
        </authorList>
    </citation>
    <scope>NUCLEOTIDE SEQUENCE [LARGE SCALE GENOMIC DNA]</scope>
    <source>
        <strain evidence="3 4">L21-TH-D2</strain>
    </source>
</reference>
<name>R1CCU1_9FIRM</name>
<dbReference type="STRING" id="1304284.L21TH_1833"/>
<keyword evidence="4" id="KW-1185">Reference proteome</keyword>
<evidence type="ECO:0000313" key="3">
    <source>
        <dbReference type="EMBL" id="EOD00110.1"/>
    </source>
</evidence>
<dbReference type="OrthoDB" id="1819208at2"/>
<keyword evidence="2" id="KW-0812">Transmembrane</keyword>
<dbReference type="InterPro" id="IPR045584">
    <property type="entry name" value="Pilin-like"/>
</dbReference>
<dbReference type="PROSITE" id="PS00409">
    <property type="entry name" value="PROKAR_NTER_METHYL"/>
    <property type="match status" value="1"/>
</dbReference>
<dbReference type="Proteomes" id="UP000013378">
    <property type="component" value="Unassembled WGS sequence"/>
</dbReference>
<dbReference type="SUPFAM" id="SSF54523">
    <property type="entry name" value="Pili subunits"/>
    <property type="match status" value="1"/>
</dbReference>
<evidence type="ECO:0000256" key="2">
    <source>
        <dbReference type="SAM" id="Phobius"/>
    </source>
</evidence>
<gene>
    <name evidence="3" type="ORF">L21TH_1833</name>
</gene>
<dbReference type="NCBIfam" id="TIGR02532">
    <property type="entry name" value="IV_pilin_GFxxxE"/>
    <property type="match status" value="1"/>
</dbReference>
<comment type="caution">
    <text evidence="3">The sequence shown here is derived from an EMBL/GenBank/DDBJ whole genome shotgun (WGS) entry which is preliminary data.</text>
</comment>
<keyword evidence="2" id="KW-0472">Membrane</keyword>
<sequence length="140" mass="15174">MLKAIAKRLKNNKGFTLVELIVVLAVLGILAAIAVPNLSGVQEDAKWKADIATAANLAKAGEMYVQMNDVEDDSDLSTELEEGAYVNSNDLKPQYLKDSDARFVIEVSGGSVSVHYNNSDKTELYPSQGDKPDQDEEIGN</sequence>
<dbReference type="AlphaFoldDB" id="R1CCU1"/>
<feature type="region of interest" description="Disordered" evidence="1">
    <location>
        <begin position="117"/>
        <end position="140"/>
    </location>
</feature>
<protein>
    <recommendedName>
        <fullName evidence="5">Type IV pilin PilA</fullName>
    </recommendedName>
</protein>
<evidence type="ECO:0000313" key="4">
    <source>
        <dbReference type="Proteomes" id="UP000013378"/>
    </source>
</evidence>
<evidence type="ECO:0000256" key="1">
    <source>
        <dbReference type="SAM" id="MobiDB-lite"/>
    </source>
</evidence>
<dbReference type="InterPro" id="IPR012902">
    <property type="entry name" value="N_methyl_site"/>
</dbReference>
<proteinExistence type="predicted"/>
<dbReference type="eggNOG" id="COG2165">
    <property type="taxonomic scope" value="Bacteria"/>
</dbReference>